<reference evidence="1 2" key="1">
    <citation type="submission" date="2020-05" db="EMBL/GenBank/DDBJ databases">
        <title>Identification and distribution of gene clusters putatively required for synthesis of sphingolipid metabolism inhibitors in phylogenetically diverse species of the filamentous fungus Fusarium.</title>
        <authorList>
            <person name="Kim H.-S."/>
            <person name="Busman M."/>
            <person name="Brown D.W."/>
            <person name="Divon H."/>
            <person name="Uhlig S."/>
            <person name="Proctor R.H."/>
        </authorList>
    </citation>
    <scope>NUCLEOTIDE SEQUENCE [LARGE SCALE GENOMIC DNA]</scope>
    <source>
        <strain evidence="1 2">NRRL 25196</strain>
    </source>
</reference>
<dbReference type="AlphaFoldDB" id="A0A8H5JHG9"/>
<evidence type="ECO:0000313" key="2">
    <source>
        <dbReference type="Proteomes" id="UP000574317"/>
    </source>
</evidence>
<proteinExistence type="predicted"/>
<sequence length="84" mass="9383">MSLTTLAPDLQVPNGQDVFTTNNPLVTQTPFAFISSSFGDANSCSDAPQHEELFDEFLDTVQRVERQLARVLAVWEKIARTLEN</sequence>
<keyword evidence="2" id="KW-1185">Reference proteome</keyword>
<accession>A0A8H5JHG9</accession>
<organism evidence="1 2">
    <name type="scientific">Fusarium napiforme</name>
    <dbReference type="NCBI Taxonomy" id="42672"/>
    <lineage>
        <taxon>Eukaryota</taxon>
        <taxon>Fungi</taxon>
        <taxon>Dikarya</taxon>
        <taxon>Ascomycota</taxon>
        <taxon>Pezizomycotina</taxon>
        <taxon>Sordariomycetes</taxon>
        <taxon>Hypocreomycetidae</taxon>
        <taxon>Hypocreales</taxon>
        <taxon>Nectriaceae</taxon>
        <taxon>Fusarium</taxon>
        <taxon>Fusarium fujikuroi species complex</taxon>
    </lineage>
</organism>
<name>A0A8H5JHG9_9HYPO</name>
<gene>
    <name evidence="1" type="ORF">FNAPI_6322</name>
</gene>
<protein>
    <submittedName>
        <fullName evidence="1">Uncharacterized protein</fullName>
    </submittedName>
</protein>
<dbReference type="Proteomes" id="UP000574317">
    <property type="component" value="Unassembled WGS sequence"/>
</dbReference>
<dbReference type="EMBL" id="JAAOAO010000230">
    <property type="protein sequence ID" value="KAF5554726.1"/>
    <property type="molecule type" value="Genomic_DNA"/>
</dbReference>
<evidence type="ECO:0000313" key="1">
    <source>
        <dbReference type="EMBL" id="KAF5554726.1"/>
    </source>
</evidence>
<comment type="caution">
    <text evidence="1">The sequence shown here is derived from an EMBL/GenBank/DDBJ whole genome shotgun (WGS) entry which is preliminary data.</text>
</comment>